<dbReference type="InterPro" id="IPR046457">
    <property type="entry name" value="PMI_typeI_cat"/>
</dbReference>
<keyword evidence="2 3" id="KW-0862">Zinc</keyword>
<dbReference type="Gene3D" id="2.60.120.10">
    <property type="entry name" value="Jelly Rolls"/>
    <property type="match status" value="2"/>
</dbReference>
<dbReference type="PIRSF" id="PIRSF036894">
    <property type="entry name" value="PMI_Firm_short"/>
    <property type="match status" value="1"/>
</dbReference>
<feature type="compositionally biased region" description="Basic and acidic residues" evidence="5">
    <location>
        <begin position="41"/>
        <end position="50"/>
    </location>
</feature>
<feature type="binding site" evidence="3">
    <location>
        <position position="119"/>
    </location>
    <ligand>
        <name>Zn(2+)</name>
        <dbReference type="ChEBI" id="CHEBI:29105"/>
    </ligand>
</feature>
<keyword evidence="8" id="KW-1185">Reference proteome</keyword>
<evidence type="ECO:0000313" key="8">
    <source>
        <dbReference type="Proteomes" id="UP000199476"/>
    </source>
</evidence>
<dbReference type="OrthoDB" id="9808275at2"/>
<evidence type="ECO:0000256" key="1">
    <source>
        <dbReference type="ARBA" id="ARBA00022723"/>
    </source>
</evidence>
<protein>
    <submittedName>
        <fullName evidence="7">Mannose-6-phosphate isomerase, type 1</fullName>
    </submittedName>
</protein>
<dbReference type="STRING" id="321763.SAMN04488692_10144"/>
<gene>
    <name evidence="7" type="ORF">SAMN04488692_10144</name>
</gene>
<dbReference type="SUPFAM" id="SSF51182">
    <property type="entry name" value="RmlC-like cupins"/>
    <property type="match status" value="1"/>
</dbReference>
<evidence type="ECO:0000256" key="2">
    <source>
        <dbReference type="ARBA" id="ARBA00022833"/>
    </source>
</evidence>
<dbReference type="InterPro" id="IPR014710">
    <property type="entry name" value="RmlC-like_jellyroll"/>
</dbReference>
<dbReference type="PANTHER" id="PTHR42742">
    <property type="entry name" value="TRANSCRIPTIONAL REPRESSOR MPRA"/>
    <property type="match status" value="1"/>
</dbReference>
<dbReference type="CDD" id="cd07010">
    <property type="entry name" value="cupin_PMI_type_I_N_bac"/>
    <property type="match status" value="1"/>
</dbReference>
<feature type="domain" description="Phosphomannose isomerase type I catalytic" evidence="6">
    <location>
        <begin position="8"/>
        <end position="114"/>
    </location>
</feature>
<name>A0A1G9GY61_9FIRM</name>
<evidence type="ECO:0000259" key="6">
    <source>
        <dbReference type="Pfam" id="PF20511"/>
    </source>
</evidence>
<dbReference type="PANTHER" id="PTHR42742:SF3">
    <property type="entry name" value="FRUCTOKINASE"/>
    <property type="match status" value="1"/>
</dbReference>
<feature type="binding site" evidence="3">
    <location>
        <position position="178"/>
    </location>
    <ligand>
        <name>Zn(2+)</name>
        <dbReference type="ChEBI" id="CHEBI:29105"/>
    </ligand>
</feature>
<dbReference type="GO" id="GO:0008270">
    <property type="term" value="F:zinc ion binding"/>
    <property type="evidence" value="ECO:0007669"/>
    <property type="project" value="InterPro"/>
</dbReference>
<dbReference type="InterPro" id="IPR014628">
    <property type="entry name" value="Man6P_isomerase_Firm_short"/>
</dbReference>
<dbReference type="GO" id="GO:0004476">
    <property type="term" value="F:mannose-6-phosphate isomerase activity"/>
    <property type="evidence" value="ECO:0007669"/>
    <property type="project" value="InterPro"/>
</dbReference>
<dbReference type="EMBL" id="FNGO01000001">
    <property type="protein sequence ID" value="SDL05628.1"/>
    <property type="molecule type" value="Genomic_DNA"/>
</dbReference>
<evidence type="ECO:0000256" key="3">
    <source>
        <dbReference type="PIRSR" id="PIRSR036894-1"/>
    </source>
</evidence>
<dbReference type="RefSeq" id="WP_089757501.1">
    <property type="nucleotide sequence ID" value="NZ_FNGO01000001.1"/>
</dbReference>
<dbReference type="Pfam" id="PF20511">
    <property type="entry name" value="PMI_typeI_cat"/>
    <property type="match status" value="1"/>
</dbReference>
<keyword evidence="1 3" id="KW-0479">Metal-binding</keyword>
<sequence>MSLYPLILKPIYIEKIWGSRKLAATCGRQLPSDSTGESWEVSEHEKADTRVETGPLAGMSLSRLRKKFGQKLLGRASPSQSGRFPLIFKLLTPGEKLSVQVHPGPETAAKIPQAEAKFEMWYVLQARPEAEIIYGLKDRQLKSSEVTAAAAEGELEDILYHKPIEAGQVIFLPPGMIHSIKAGAVIAEIQQNSDTTYRLYDWERTRQGEKRPLHLKKARQVLKPDLDPEVEYHHPLWEERGGPRRLLAVCPHFTALRLNPAGENNLYRLSPARQESFQILFAEKEQLVIRWRQTKYRLPAGRTCLLPACLEEIKVESKGGGALLFQRGLSRRELSDFATSRGLTAEDLLAVPGTGFYSSIMV</sequence>
<dbReference type="Proteomes" id="UP000199476">
    <property type="component" value="Unassembled WGS sequence"/>
</dbReference>
<comment type="cofactor">
    <cofactor evidence="3">
        <name>Zn(2+)</name>
        <dbReference type="ChEBI" id="CHEBI:29105"/>
    </cofactor>
    <text evidence="3">Binds 1 zinc ion per subunit.</text>
</comment>
<feature type="active site" evidence="4">
    <location>
        <position position="198"/>
    </location>
</feature>
<organism evidence="7 8">
    <name type="scientific">Halarsenatibacter silvermanii</name>
    <dbReference type="NCBI Taxonomy" id="321763"/>
    <lineage>
        <taxon>Bacteria</taxon>
        <taxon>Bacillati</taxon>
        <taxon>Bacillota</taxon>
        <taxon>Clostridia</taxon>
        <taxon>Halanaerobiales</taxon>
        <taxon>Halarsenatibacteraceae</taxon>
        <taxon>Halarsenatibacter</taxon>
    </lineage>
</organism>
<dbReference type="GO" id="GO:0005975">
    <property type="term" value="P:carbohydrate metabolic process"/>
    <property type="evidence" value="ECO:0007669"/>
    <property type="project" value="InterPro"/>
</dbReference>
<evidence type="ECO:0000256" key="4">
    <source>
        <dbReference type="PIRSR" id="PIRSR036894-2"/>
    </source>
</evidence>
<keyword evidence="7" id="KW-0413">Isomerase</keyword>
<evidence type="ECO:0000313" key="7">
    <source>
        <dbReference type="EMBL" id="SDL05628.1"/>
    </source>
</evidence>
<proteinExistence type="predicted"/>
<feature type="binding site" evidence="3">
    <location>
        <position position="102"/>
    </location>
    <ligand>
        <name>Zn(2+)</name>
        <dbReference type="ChEBI" id="CHEBI:29105"/>
    </ligand>
</feature>
<dbReference type="AlphaFoldDB" id="A0A1G9GY61"/>
<accession>A0A1G9GY61</accession>
<dbReference type="InterPro" id="IPR051804">
    <property type="entry name" value="Carb_Metab_Reg_Kinase/Isom"/>
</dbReference>
<evidence type="ECO:0000256" key="5">
    <source>
        <dbReference type="SAM" id="MobiDB-lite"/>
    </source>
</evidence>
<reference evidence="7 8" key="1">
    <citation type="submission" date="2016-10" db="EMBL/GenBank/DDBJ databases">
        <authorList>
            <person name="de Groot N.N."/>
        </authorList>
    </citation>
    <scope>NUCLEOTIDE SEQUENCE [LARGE SCALE GENOMIC DNA]</scope>
    <source>
        <strain evidence="7 8">SLAS-1</strain>
    </source>
</reference>
<dbReference type="InterPro" id="IPR011051">
    <property type="entry name" value="RmlC_Cupin_sf"/>
</dbReference>
<feature type="region of interest" description="Disordered" evidence="5">
    <location>
        <begin position="29"/>
        <end position="50"/>
    </location>
</feature>